<dbReference type="Pfam" id="PF16861">
    <property type="entry name" value="Carbam_trans_C"/>
    <property type="match status" value="1"/>
</dbReference>
<organism evidence="4">
    <name type="scientific">marine sediment metagenome</name>
    <dbReference type="NCBI Taxonomy" id="412755"/>
    <lineage>
        <taxon>unclassified sequences</taxon>
        <taxon>metagenomes</taxon>
        <taxon>ecological metagenomes</taxon>
    </lineage>
</organism>
<dbReference type="InterPro" id="IPR043129">
    <property type="entry name" value="ATPase_NBD"/>
</dbReference>
<dbReference type="GO" id="GO:0003824">
    <property type="term" value="F:catalytic activity"/>
    <property type="evidence" value="ECO:0007669"/>
    <property type="project" value="InterPro"/>
</dbReference>
<dbReference type="SUPFAM" id="SSF53067">
    <property type="entry name" value="Actin-like ATPase domain"/>
    <property type="match status" value="1"/>
</dbReference>
<dbReference type="InterPro" id="IPR031730">
    <property type="entry name" value="Carbam_trans_C"/>
</dbReference>
<accession>A0A0F9S672</accession>
<evidence type="ECO:0008006" key="5">
    <source>
        <dbReference type="Google" id="ProtNLM"/>
    </source>
</evidence>
<name>A0A0F9S672_9ZZZZ</name>
<evidence type="ECO:0000259" key="2">
    <source>
        <dbReference type="Pfam" id="PF02543"/>
    </source>
</evidence>
<comment type="similarity">
    <text evidence="1">Belongs to the NodU/CmcH family.</text>
</comment>
<evidence type="ECO:0000313" key="4">
    <source>
        <dbReference type="EMBL" id="KKN57752.1"/>
    </source>
</evidence>
<dbReference type="PANTHER" id="PTHR34847">
    <property type="entry name" value="NODULATION PROTEIN U"/>
    <property type="match status" value="1"/>
</dbReference>
<dbReference type="AlphaFoldDB" id="A0A0F9S672"/>
<sequence length="603" mass="67541">MNDTRVLENKTGKIVIGMSFGYHDSACCVIKNGEVLAAVQEERFSRVKNDKSFPKESLRYCLEYANVSLDEVDCIAYYEDAQKKLARQIWMGTIDDADPFRKKEVYRHLCEQKPDEVIRDITGYSGHIAISEHHLSHAASTYYFSGFDDAAVLTVDGVGEWATTSYSHGKGASLEIFEEVNFPDSIGLLYSTITSFLGFKVNSGEYKVMGLAPYGEPIYKEQILTLIEMREKGQYRLNMKYFDFLNTNRMYSDELISLMGLEPRKPESKLDQVHMDIAKSLQVALEEILLEKVHYLYEQVPSDNLCMAGGVALNCVANGRIQREGPFKNLFVQPASGDAGTALGAAAVAWVRLFGERPSQKDTPHAYLGIDASSDEIFKLLSNSGVKFSDYRGNEEELVKFTAARISEGAVIGWFQGRMEFGPRALGARSILADPRLANMRDKINSLVKMREAFRPFAPAVMAEKANEHFALDYPSPFMLQTCDVESLIDLPAITHVDNSARVQTVTAESNKRFHSLLREFDALTDCPIILNTSFNVRGEPVVRTPLDALTCFVRASIDYLILGDFIISQADIPEMWKVGVSNTPIKKDKDPRSIGHAVYTFL</sequence>
<gene>
    <name evidence="4" type="ORF">LCGC14_0559120</name>
</gene>
<dbReference type="EMBL" id="LAZR01000791">
    <property type="protein sequence ID" value="KKN57752.1"/>
    <property type="molecule type" value="Genomic_DNA"/>
</dbReference>
<dbReference type="InterPro" id="IPR051338">
    <property type="entry name" value="NodU/CmcH_Carbamoyltrnsfr"/>
</dbReference>
<dbReference type="PANTHER" id="PTHR34847:SF1">
    <property type="entry name" value="NODULATION PROTEIN U"/>
    <property type="match status" value="1"/>
</dbReference>
<proteinExistence type="inferred from homology"/>
<dbReference type="Gene3D" id="3.90.870.20">
    <property type="entry name" value="Carbamoyltransferase, C-terminal domain"/>
    <property type="match status" value="1"/>
</dbReference>
<evidence type="ECO:0000256" key="1">
    <source>
        <dbReference type="ARBA" id="ARBA00006129"/>
    </source>
</evidence>
<feature type="domain" description="Carbamoyltransferase C-terminal" evidence="3">
    <location>
        <begin position="403"/>
        <end position="569"/>
    </location>
</feature>
<dbReference type="Gene3D" id="3.30.420.40">
    <property type="match status" value="2"/>
</dbReference>
<dbReference type="InterPro" id="IPR003696">
    <property type="entry name" value="Carbtransf_dom"/>
</dbReference>
<dbReference type="InterPro" id="IPR038152">
    <property type="entry name" value="Carbam_trans_C_sf"/>
</dbReference>
<protein>
    <recommendedName>
        <fullName evidence="5">Carbamoyltransferase</fullName>
    </recommendedName>
</protein>
<comment type="caution">
    <text evidence="4">The sequence shown here is derived from an EMBL/GenBank/DDBJ whole genome shotgun (WGS) entry which is preliminary data.</text>
</comment>
<feature type="domain" description="Carbamoyltransferase" evidence="2">
    <location>
        <begin position="16"/>
        <end position="346"/>
    </location>
</feature>
<dbReference type="Pfam" id="PF02543">
    <property type="entry name" value="Carbam_trans_N"/>
    <property type="match status" value="1"/>
</dbReference>
<reference evidence="4" key="1">
    <citation type="journal article" date="2015" name="Nature">
        <title>Complex archaea that bridge the gap between prokaryotes and eukaryotes.</title>
        <authorList>
            <person name="Spang A."/>
            <person name="Saw J.H."/>
            <person name="Jorgensen S.L."/>
            <person name="Zaremba-Niedzwiedzka K."/>
            <person name="Martijn J."/>
            <person name="Lind A.E."/>
            <person name="van Eijk R."/>
            <person name="Schleper C."/>
            <person name="Guy L."/>
            <person name="Ettema T.J."/>
        </authorList>
    </citation>
    <scope>NUCLEOTIDE SEQUENCE</scope>
</reference>
<dbReference type="CDD" id="cd24098">
    <property type="entry name" value="ASKHA_NBD_TobZ_N"/>
    <property type="match status" value="1"/>
</dbReference>
<evidence type="ECO:0000259" key="3">
    <source>
        <dbReference type="Pfam" id="PF16861"/>
    </source>
</evidence>